<comment type="caution">
    <text evidence="5">The sequence shown here is derived from an EMBL/GenBank/DDBJ whole genome shotgun (WGS) entry which is preliminary data.</text>
</comment>
<evidence type="ECO:0000313" key="6">
    <source>
        <dbReference type="Proteomes" id="UP000654471"/>
    </source>
</evidence>
<dbReference type="EMBL" id="BMRP01000008">
    <property type="protein sequence ID" value="GGU61297.1"/>
    <property type="molecule type" value="Genomic_DNA"/>
</dbReference>
<name>A0ABQ2UZ93_9ACTN</name>
<keyword evidence="4" id="KW-0249">Electron transport</keyword>
<comment type="function">
    <text evidence="4">Ferredoxins are iron-sulfur proteins that transfer electrons in a wide variety of metabolic reactions.</text>
</comment>
<dbReference type="Proteomes" id="UP000654471">
    <property type="component" value="Unassembled WGS sequence"/>
</dbReference>
<organism evidence="5 6">
    <name type="scientific">Streptomyces albospinus</name>
    <dbReference type="NCBI Taxonomy" id="285515"/>
    <lineage>
        <taxon>Bacteria</taxon>
        <taxon>Bacillati</taxon>
        <taxon>Actinomycetota</taxon>
        <taxon>Actinomycetes</taxon>
        <taxon>Kitasatosporales</taxon>
        <taxon>Streptomycetaceae</taxon>
        <taxon>Streptomyces</taxon>
    </lineage>
</organism>
<keyword evidence="1 4" id="KW-0479">Metal-binding</keyword>
<gene>
    <name evidence="5" type="ORF">GCM10010211_27820</name>
</gene>
<evidence type="ECO:0000256" key="4">
    <source>
        <dbReference type="RuleBase" id="RU368020"/>
    </source>
</evidence>
<accession>A0ABQ2UZ93</accession>
<evidence type="ECO:0000256" key="2">
    <source>
        <dbReference type="ARBA" id="ARBA00023004"/>
    </source>
</evidence>
<dbReference type="SUPFAM" id="SSF54862">
    <property type="entry name" value="4Fe-4S ferredoxins"/>
    <property type="match status" value="1"/>
</dbReference>
<keyword evidence="4" id="KW-0813">Transport</keyword>
<protein>
    <recommendedName>
        <fullName evidence="4">Ferredoxin</fullName>
    </recommendedName>
</protein>
<keyword evidence="3 4" id="KW-0411">Iron-sulfur</keyword>
<dbReference type="InterPro" id="IPR001080">
    <property type="entry name" value="3Fe4S_ferredoxin"/>
</dbReference>
<dbReference type="Pfam" id="PF13370">
    <property type="entry name" value="Fer4_13"/>
    <property type="match status" value="1"/>
</dbReference>
<keyword evidence="2 4" id="KW-0408">Iron</keyword>
<sequence>MAWKAEIDPQLCIASGACAGVAPELFVLDGAHSRPVRTDIAEDERALDAADVCPAMAITVQDGEGRVIGPRP</sequence>
<dbReference type="Gene3D" id="3.30.70.20">
    <property type="match status" value="1"/>
</dbReference>
<dbReference type="PRINTS" id="PR00352">
    <property type="entry name" value="3FE4SFRDOXIN"/>
</dbReference>
<evidence type="ECO:0000256" key="3">
    <source>
        <dbReference type="ARBA" id="ARBA00023014"/>
    </source>
</evidence>
<keyword evidence="6" id="KW-1185">Reference proteome</keyword>
<evidence type="ECO:0000313" key="5">
    <source>
        <dbReference type="EMBL" id="GGU61297.1"/>
    </source>
</evidence>
<reference evidence="6" key="1">
    <citation type="journal article" date="2019" name="Int. J. Syst. Evol. Microbiol.">
        <title>The Global Catalogue of Microorganisms (GCM) 10K type strain sequencing project: providing services to taxonomists for standard genome sequencing and annotation.</title>
        <authorList>
            <consortium name="The Broad Institute Genomics Platform"/>
            <consortium name="The Broad Institute Genome Sequencing Center for Infectious Disease"/>
            <person name="Wu L."/>
            <person name="Ma J."/>
        </authorList>
    </citation>
    <scope>NUCLEOTIDE SEQUENCE [LARGE SCALE GENOMIC DNA]</scope>
    <source>
        <strain evidence="6">JCM 3399</strain>
    </source>
</reference>
<evidence type="ECO:0000256" key="1">
    <source>
        <dbReference type="ARBA" id="ARBA00022723"/>
    </source>
</evidence>
<proteinExistence type="predicted"/>